<dbReference type="RefSeq" id="WP_136931909.1">
    <property type="nucleotide sequence ID" value="NZ_SSMQ01000030.1"/>
</dbReference>
<dbReference type="InterPro" id="IPR001867">
    <property type="entry name" value="OmpR/PhoB-type_DNA-bd"/>
</dbReference>
<proteinExistence type="predicted"/>
<dbReference type="OrthoDB" id="5476934at2"/>
<accession>A0A4U1J7J7</accession>
<evidence type="ECO:0000313" key="4">
    <source>
        <dbReference type="Proteomes" id="UP000309215"/>
    </source>
</evidence>
<name>A0A4U1J7J7_9BACT</name>
<protein>
    <recommendedName>
        <fullName evidence="2">OmpR/PhoB-type domain-containing protein</fullName>
    </recommendedName>
</protein>
<dbReference type="GO" id="GO:0003677">
    <property type="term" value="F:DNA binding"/>
    <property type="evidence" value="ECO:0007669"/>
    <property type="project" value="UniProtKB-KW"/>
</dbReference>
<reference evidence="3 4" key="1">
    <citation type="submission" date="2019-04" db="EMBL/GenBank/DDBJ databases">
        <authorList>
            <person name="Li Y."/>
            <person name="Wang J."/>
        </authorList>
    </citation>
    <scope>NUCLEOTIDE SEQUENCE [LARGE SCALE GENOMIC DNA]</scope>
    <source>
        <strain evidence="3 4">DSM 14668</strain>
    </source>
</reference>
<dbReference type="GO" id="GO:0006355">
    <property type="term" value="P:regulation of DNA-templated transcription"/>
    <property type="evidence" value="ECO:0007669"/>
    <property type="project" value="InterPro"/>
</dbReference>
<dbReference type="Proteomes" id="UP000309215">
    <property type="component" value="Unassembled WGS sequence"/>
</dbReference>
<gene>
    <name evidence="3" type="ORF">E8A74_26710</name>
</gene>
<evidence type="ECO:0000259" key="2">
    <source>
        <dbReference type="SMART" id="SM00862"/>
    </source>
</evidence>
<dbReference type="InterPro" id="IPR027417">
    <property type="entry name" value="P-loop_NTPase"/>
</dbReference>
<organism evidence="3 4">
    <name type="scientific">Polyangium fumosum</name>
    <dbReference type="NCBI Taxonomy" id="889272"/>
    <lineage>
        <taxon>Bacteria</taxon>
        <taxon>Pseudomonadati</taxon>
        <taxon>Myxococcota</taxon>
        <taxon>Polyangia</taxon>
        <taxon>Polyangiales</taxon>
        <taxon>Polyangiaceae</taxon>
        <taxon>Polyangium</taxon>
    </lineage>
</organism>
<dbReference type="GO" id="GO:0000160">
    <property type="term" value="P:phosphorelay signal transduction system"/>
    <property type="evidence" value="ECO:0007669"/>
    <property type="project" value="InterPro"/>
</dbReference>
<evidence type="ECO:0000313" key="3">
    <source>
        <dbReference type="EMBL" id="TKD03324.1"/>
    </source>
</evidence>
<comment type="caution">
    <text evidence="3">The sequence shown here is derived from an EMBL/GenBank/DDBJ whole genome shotgun (WGS) entry which is preliminary data.</text>
</comment>
<dbReference type="SMART" id="SM00862">
    <property type="entry name" value="Trans_reg_C"/>
    <property type="match status" value="1"/>
</dbReference>
<evidence type="ECO:0000256" key="1">
    <source>
        <dbReference type="ARBA" id="ARBA00023125"/>
    </source>
</evidence>
<dbReference type="Gene3D" id="3.40.50.300">
    <property type="entry name" value="P-loop containing nucleotide triphosphate hydrolases"/>
    <property type="match status" value="1"/>
</dbReference>
<keyword evidence="1" id="KW-0238">DNA-binding</keyword>
<feature type="domain" description="OmpR/PhoB-type" evidence="2">
    <location>
        <begin position="769"/>
        <end position="847"/>
    </location>
</feature>
<sequence length="855" mass="92934">MLPASLPLTLRAPNPPALFLGREKEREQLRVAFARGPVTLVSGEHGVGKTATVLQVLRESFFEVPVVFASFGGLPDDVAPDRELVRIVAAAASVTQIAWASVLRVRESLPEVLLDMAERARLWLVLDGVTADPLLRDLMSVVSRYARESRWIVTGEGFCESRFVPGQSLRLGPMPDAELETLAHGTAARPLDFGRAVEASRGNPGALLRAVASGAEPDVSIVDPMLSAMRALSDRNAGTVLAWLDEHAEEALRDGYARNLYAVLSLRRHEPELGRWWMRCAAEVGDLAALPHGAAQHASLKDALVLLEAFFSGGDLDRSLRDAEALVARAEAEGAPRIAGEAKTIAVQCLVMKGELARALALVESITTEDDELACLRDGSASTVLALMHRSDEAHARLERVRAGAVRLPFRAQNPILFRAADTLYQLGLLEEAHDVLSQLMSGDRARSLSFHHLGPILLLQLRIAIDRGALRDVAALEERLAPFAREGTLQHPFAGSSRVFARVWAGDFDGIGEEVSDSLQAAREGDLLEAQSSAAMAAIEVALARGTDLGVTLRDPLVLWLRNGAPASPLLEETRRRARLRLGEHVPSPPPVVRSIEHEIVARLADAEAHVLRGAWHEATTACRAAVQHASRWGYASREAHARSTLTFLLLAQGRREEAAQQVGRLRASAERMGSARFVREAELLAYLSQPAASMLQLVSWARDEAPAPIVARCARHLLGAPAGPDAVERALFDALVGHLGKVAHLAPGSLPSWGIADVDRSVVLDDGSRISFESKPLLWRLLEVLWDHGGEASKEELVREGWAQPDYHPLRDDNRLHVTIRKLRGLLMDGQPPARILTRDEGYALGGTPVRVR</sequence>
<dbReference type="InterPro" id="IPR036388">
    <property type="entry name" value="WH-like_DNA-bd_sf"/>
</dbReference>
<dbReference type="AlphaFoldDB" id="A0A4U1J7J7"/>
<dbReference type="SUPFAM" id="SSF52540">
    <property type="entry name" value="P-loop containing nucleoside triphosphate hydrolases"/>
    <property type="match status" value="1"/>
</dbReference>
<dbReference type="EMBL" id="SSMQ01000030">
    <property type="protein sequence ID" value="TKD03324.1"/>
    <property type="molecule type" value="Genomic_DNA"/>
</dbReference>
<keyword evidence="4" id="KW-1185">Reference proteome</keyword>
<dbReference type="Gene3D" id="1.10.10.10">
    <property type="entry name" value="Winged helix-like DNA-binding domain superfamily/Winged helix DNA-binding domain"/>
    <property type="match status" value="1"/>
</dbReference>